<dbReference type="Proteomes" id="UP001549363">
    <property type="component" value="Unassembled WGS sequence"/>
</dbReference>
<evidence type="ECO:0000256" key="1">
    <source>
        <dbReference type="ARBA" id="ARBA00022801"/>
    </source>
</evidence>
<gene>
    <name evidence="4" type="ORF">ABIA69_004365</name>
</gene>
<dbReference type="Pfam" id="PF00293">
    <property type="entry name" value="NUDIX"/>
    <property type="match status" value="1"/>
</dbReference>
<reference evidence="4 5" key="1">
    <citation type="submission" date="2024-06" db="EMBL/GenBank/DDBJ databases">
        <title>Sorghum-associated microbial communities from plants grown in Nebraska, USA.</title>
        <authorList>
            <person name="Schachtman D."/>
        </authorList>
    </citation>
    <scope>NUCLEOTIDE SEQUENCE [LARGE SCALE GENOMIC DNA]</scope>
    <source>
        <strain evidence="4 5">736</strain>
    </source>
</reference>
<accession>A0ABV2PQD8</accession>
<dbReference type="SUPFAM" id="SSF55811">
    <property type="entry name" value="Nudix"/>
    <property type="match status" value="1"/>
</dbReference>
<comment type="similarity">
    <text evidence="2">Belongs to the Nudix hydrolase family.</text>
</comment>
<dbReference type="PRINTS" id="PR00502">
    <property type="entry name" value="NUDIXFAMILY"/>
</dbReference>
<evidence type="ECO:0000259" key="3">
    <source>
        <dbReference type="PROSITE" id="PS51462"/>
    </source>
</evidence>
<evidence type="ECO:0000313" key="4">
    <source>
        <dbReference type="EMBL" id="MET4563172.1"/>
    </source>
</evidence>
<name>A0ABV2PQD8_9BACI</name>
<evidence type="ECO:0000313" key="5">
    <source>
        <dbReference type="Proteomes" id="UP001549363"/>
    </source>
</evidence>
<organism evidence="4 5">
    <name type="scientific">Lysinibacillus parviboronicapiens</name>
    <dbReference type="NCBI Taxonomy" id="436516"/>
    <lineage>
        <taxon>Bacteria</taxon>
        <taxon>Bacillati</taxon>
        <taxon>Bacillota</taxon>
        <taxon>Bacilli</taxon>
        <taxon>Bacillales</taxon>
        <taxon>Bacillaceae</taxon>
        <taxon>Lysinibacillus</taxon>
    </lineage>
</organism>
<dbReference type="PROSITE" id="PS00893">
    <property type="entry name" value="NUDIX_BOX"/>
    <property type="match status" value="1"/>
</dbReference>
<dbReference type="PROSITE" id="PS51462">
    <property type="entry name" value="NUDIX"/>
    <property type="match status" value="1"/>
</dbReference>
<keyword evidence="5" id="KW-1185">Reference proteome</keyword>
<keyword evidence="1 2" id="KW-0378">Hydrolase</keyword>
<feature type="domain" description="Nudix hydrolase" evidence="3">
    <location>
        <begin position="3"/>
        <end position="139"/>
    </location>
</feature>
<protein>
    <submittedName>
        <fullName evidence="4">8-oxo-dGTP pyrophosphatase MutT (NUDIX family)</fullName>
    </submittedName>
</protein>
<sequence>MQVLEKAYGYITREREGRLQVLVFEQNMNGAGIQIPNGTVEEGETALEAVAREMFEETGLTYLAVKELIAQDYYNHYSGALQKRYFYHLTTNEQRDSWQHCPTGVNEADLELTFYWIEDEHDVLLAQGHGHGDYLYRVLARVKN</sequence>
<dbReference type="EMBL" id="JBEPSB010000032">
    <property type="protein sequence ID" value="MET4563172.1"/>
    <property type="molecule type" value="Genomic_DNA"/>
</dbReference>
<dbReference type="InterPro" id="IPR020476">
    <property type="entry name" value="Nudix_hydrolase"/>
</dbReference>
<dbReference type="InterPro" id="IPR015797">
    <property type="entry name" value="NUDIX_hydrolase-like_dom_sf"/>
</dbReference>
<dbReference type="Gene3D" id="3.90.79.10">
    <property type="entry name" value="Nucleoside Triphosphate Pyrophosphohydrolase"/>
    <property type="match status" value="1"/>
</dbReference>
<dbReference type="RefSeq" id="WP_354473064.1">
    <property type="nucleotide sequence ID" value="NZ_JBEPSB010000032.1"/>
</dbReference>
<comment type="caution">
    <text evidence="4">The sequence shown here is derived from an EMBL/GenBank/DDBJ whole genome shotgun (WGS) entry which is preliminary data.</text>
</comment>
<proteinExistence type="inferred from homology"/>
<dbReference type="InterPro" id="IPR020084">
    <property type="entry name" value="NUDIX_hydrolase_CS"/>
</dbReference>
<dbReference type="InterPro" id="IPR000086">
    <property type="entry name" value="NUDIX_hydrolase_dom"/>
</dbReference>
<evidence type="ECO:0000256" key="2">
    <source>
        <dbReference type="RuleBase" id="RU003476"/>
    </source>
</evidence>